<evidence type="ECO:0000259" key="2">
    <source>
        <dbReference type="Pfam" id="PF00535"/>
    </source>
</evidence>
<organism evidence="3 4">
    <name type="scientific">Alteromonas stellipolaris</name>
    <dbReference type="NCBI Taxonomy" id="233316"/>
    <lineage>
        <taxon>Bacteria</taxon>
        <taxon>Pseudomonadati</taxon>
        <taxon>Pseudomonadota</taxon>
        <taxon>Gammaproteobacteria</taxon>
        <taxon>Alteromonadales</taxon>
        <taxon>Alteromonadaceae</taxon>
        <taxon>Alteromonas/Salinimonas group</taxon>
        <taxon>Alteromonas</taxon>
    </lineage>
</organism>
<evidence type="ECO:0000313" key="3">
    <source>
        <dbReference type="EMBL" id="MDO6579042.1"/>
    </source>
</evidence>
<dbReference type="Proteomes" id="UP001170717">
    <property type="component" value="Unassembled WGS sequence"/>
</dbReference>
<accession>A0AAW7Z6A3</accession>
<name>A0AAW7Z6A3_9ALTE</name>
<dbReference type="InterPro" id="IPR050834">
    <property type="entry name" value="Glycosyltransf_2"/>
</dbReference>
<gene>
    <name evidence="3" type="ORF">Q4527_16680</name>
</gene>
<proteinExistence type="predicted"/>
<protein>
    <submittedName>
        <fullName evidence="3">Glycosyltransferase family A protein</fullName>
        <ecNumber evidence="3">2.4.-.-</ecNumber>
    </submittedName>
</protein>
<dbReference type="AlphaFoldDB" id="A0AAW7Z6A3"/>
<dbReference type="PANTHER" id="PTHR43685:SF2">
    <property type="entry name" value="GLYCOSYLTRANSFERASE 2-LIKE DOMAIN-CONTAINING PROTEIN"/>
    <property type="match status" value="1"/>
</dbReference>
<evidence type="ECO:0000313" key="4">
    <source>
        <dbReference type="Proteomes" id="UP001170717"/>
    </source>
</evidence>
<dbReference type="EMBL" id="JAUOQI010000014">
    <property type="protein sequence ID" value="MDO6579042.1"/>
    <property type="molecule type" value="Genomic_DNA"/>
</dbReference>
<dbReference type="InterPro" id="IPR001173">
    <property type="entry name" value="Glyco_trans_2-like"/>
</dbReference>
<dbReference type="CDD" id="cd00761">
    <property type="entry name" value="Glyco_tranf_GTA_type"/>
    <property type="match status" value="1"/>
</dbReference>
<dbReference type="PANTHER" id="PTHR43685">
    <property type="entry name" value="GLYCOSYLTRANSFERASE"/>
    <property type="match status" value="1"/>
</dbReference>
<keyword evidence="3" id="KW-0328">Glycosyltransferase</keyword>
<dbReference type="RefSeq" id="WP_303538859.1">
    <property type="nucleotide sequence ID" value="NZ_JAUOQI010000014.1"/>
</dbReference>
<keyword evidence="1" id="KW-0472">Membrane</keyword>
<dbReference type="Pfam" id="PF00535">
    <property type="entry name" value="Glycos_transf_2"/>
    <property type="match status" value="1"/>
</dbReference>
<dbReference type="SUPFAM" id="SSF53448">
    <property type="entry name" value="Nucleotide-diphospho-sugar transferases"/>
    <property type="match status" value="1"/>
</dbReference>
<dbReference type="GO" id="GO:0016757">
    <property type="term" value="F:glycosyltransferase activity"/>
    <property type="evidence" value="ECO:0007669"/>
    <property type="project" value="UniProtKB-KW"/>
</dbReference>
<dbReference type="InterPro" id="IPR029044">
    <property type="entry name" value="Nucleotide-diphossugar_trans"/>
</dbReference>
<keyword evidence="1" id="KW-0812">Transmembrane</keyword>
<reference evidence="3" key="1">
    <citation type="submission" date="2023-07" db="EMBL/GenBank/DDBJ databases">
        <title>Genome content predicts the carbon catabolic preferences of heterotrophic bacteria.</title>
        <authorList>
            <person name="Gralka M."/>
        </authorList>
    </citation>
    <scope>NUCLEOTIDE SEQUENCE</scope>
    <source>
        <strain evidence="3">F2M12</strain>
    </source>
</reference>
<sequence>MDKPIVTVIVPVYNDENRIAECIAAICGQKVSNFILEVIVVDNGSTDRTFEIASAFPLKHDNVKVVRCMTPGSYAARNHGISLSRGSFFAFTDSDCLVSKEWIESNLAILKNLDKNTILAGEVEFYRENEKKTEQSALDFENTFSMKQEENAKNGKCITANFFCSKQLFDKCGTFNASLKSGGDIEMSTRVVQNGGRVIYNRQALVKHPSRNVRELIVKRKRIIGGTWDSSLSKASLKEKINFCVLLLKTFLGRSKKIVLETNYSLLRKLSIVLLLFKIFAVSIFELISLSLGKASNRQ</sequence>
<comment type="caution">
    <text evidence="3">The sequence shown here is derived from an EMBL/GenBank/DDBJ whole genome shotgun (WGS) entry which is preliminary data.</text>
</comment>
<feature type="domain" description="Glycosyltransferase 2-like" evidence="2">
    <location>
        <begin position="7"/>
        <end position="171"/>
    </location>
</feature>
<keyword evidence="1" id="KW-1133">Transmembrane helix</keyword>
<dbReference type="Gene3D" id="3.90.550.10">
    <property type="entry name" value="Spore Coat Polysaccharide Biosynthesis Protein SpsA, Chain A"/>
    <property type="match status" value="1"/>
</dbReference>
<evidence type="ECO:0000256" key="1">
    <source>
        <dbReference type="SAM" id="Phobius"/>
    </source>
</evidence>
<keyword evidence="3" id="KW-0808">Transferase</keyword>
<dbReference type="EC" id="2.4.-.-" evidence="3"/>
<feature type="transmembrane region" description="Helical" evidence="1">
    <location>
        <begin position="270"/>
        <end position="293"/>
    </location>
</feature>